<keyword evidence="3" id="KW-0732">Signal</keyword>
<comment type="caution">
    <text evidence="4">The sequence shown here is derived from an EMBL/GenBank/DDBJ whole genome shotgun (WGS) entry which is preliminary data.</text>
</comment>
<evidence type="ECO:0000313" key="5">
    <source>
        <dbReference type="Proteomes" id="UP000663855"/>
    </source>
</evidence>
<reference evidence="4" key="1">
    <citation type="submission" date="2021-02" db="EMBL/GenBank/DDBJ databases">
        <authorList>
            <person name="Nowell W R."/>
        </authorList>
    </citation>
    <scope>NUCLEOTIDE SEQUENCE</scope>
</reference>
<feature type="compositionally biased region" description="Gly residues" evidence="1">
    <location>
        <begin position="94"/>
        <end position="103"/>
    </location>
</feature>
<keyword evidence="2" id="KW-0812">Transmembrane</keyword>
<proteinExistence type="predicted"/>
<organism evidence="4 5">
    <name type="scientific">Rotaria magnacalcarata</name>
    <dbReference type="NCBI Taxonomy" id="392030"/>
    <lineage>
        <taxon>Eukaryota</taxon>
        <taxon>Metazoa</taxon>
        <taxon>Spiralia</taxon>
        <taxon>Gnathifera</taxon>
        <taxon>Rotifera</taxon>
        <taxon>Eurotatoria</taxon>
        <taxon>Bdelloidea</taxon>
        <taxon>Philodinida</taxon>
        <taxon>Philodinidae</taxon>
        <taxon>Rotaria</taxon>
    </lineage>
</organism>
<feature type="compositionally biased region" description="Low complexity" evidence="1">
    <location>
        <begin position="222"/>
        <end position="245"/>
    </location>
</feature>
<keyword evidence="2" id="KW-0472">Membrane</keyword>
<sequence>MISNVIIVFFILPIINTEKLSLCDPLNNIEGIETYKNNTEIKSQHIHALCNTIYPSRALTGNDDLYAIPDFDLTQIESDNDVNQILKRFRRGRGGGGGGGGGRSSFSRSSSSSGGGSRIFGGSRSSSSSSSGSSRIFSRSSSGSSSSSSSGSRIFGSRGSSSSGTGSKIFSSSSGSSGHRVRQAIRSAIVRSPSSGSGSAVSSNAGRQHRVREAVRSIFRHSPSSKPGVPSVSGGLSGTSGSKPGLSDKIRQITHGGGSSAFGSGVAGSGFGTGGSGSSSWVRAGKTFLPHAARFGKRYYQRRKYSKGMYSGAGYYAGSNMNRNYYGNHDQTYDYGYPPVVDVPPEIIDGKPTTVFYCIQEDLNITLVNQTLDAEGFGTCNISGLLVKCPIEIECQTNEADNCCEDEQGTPYCCGGPLPEEYATSYGGYEDDAYAAADSINTILNIVTATSILLATLCFTIWHRRGQ</sequence>
<evidence type="ECO:0000256" key="3">
    <source>
        <dbReference type="SAM" id="SignalP"/>
    </source>
</evidence>
<feature type="region of interest" description="Disordered" evidence="1">
    <location>
        <begin position="89"/>
        <end position="258"/>
    </location>
</feature>
<gene>
    <name evidence="4" type="ORF">CJN711_LOCUS6786</name>
</gene>
<feature type="transmembrane region" description="Helical" evidence="2">
    <location>
        <begin position="443"/>
        <end position="462"/>
    </location>
</feature>
<feature type="compositionally biased region" description="Low complexity" evidence="1">
    <location>
        <begin position="186"/>
        <end position="206"/>
    </location>
</feature>
<protein>
    <submittedName>
        <fullName evidence="4">Uncharacterized protein</fullName>
    </submittedName>
</protein>
<evidence type="ECO:0000313" key="4">
    <source>
        <dbReference type="EMBL" id="CAF1093506.1"/>
    </source>
</evidence>
<keyword evidence="2" id="KW-1133">Transmembrane helix</keyword>
<evidence type="ECO:0000256" key="2">
    <source>
        <dbReference type="SAM" id="Phobius"/>
    </source>
</evidence>
<dbReference type="AlphaFoldDB" id="A0A814NMU8"/>
<feature type="signal peptide" evidence="3">
    <location>
        <begin position="1"/>
        <end position="17"/>
    </location>
</feature>
<name>A0A814NMU8_9BILA</name>
<feature type="chain" id="PRO_5032708572" evidence="3">
    <location>
        <begin position="18"/>
        <end position="467"/>
    </location>
</feature>
<dbReference type="EMBL" id="CAJNOV010002220">
    <property type="protein sequence ID" value="CAF1093506.1"/>
    <property type="molecule type" value="Genomic_DNA"/>
</dbReference>
<feature type="compositionally biased region" description="Low complexity" evidence="1">
    <location>
        <begin position="120"/>
        <end position="178"/>
    </location>
</feature>
<dbReference type="Proteomes" id="UP000663855">
    <property type="component" value="Unassembled WGS sequence"/>
</dbReference>
<evidence type="ECO:0000256" key="1">
    <source>
        <dbReference type="SAM" id="MobiDB-lite"/>
    </source>
</evidence>
<accession>A0A814NMU8</accession>